<dbReference type="Gene3D" id="3.30.470.160">
    <property type="entry name" value="Inositol polyphosphate kinase"/>
    <property type="match status" value="1"/>
</dbReference>
<organism evidence="6 7">
    <name type="scientific">Decorospora gaudefroyi</name>
    <dbReference type="NCBI Taxonomy" id="184978"/>
    <lineage>
        <taxon>Eukaryota</taxon>
        <taxon>Fungi</taxon>
        <taxon>Dikarya</taxon>
        <taxon>Ascomycota</taxon>
        <taxon>Pezizomycotina</taxon>
        <taxon>Dothideomycetes</taxon>
        <taxon>Pleosporomycetidae</taxon>
        <taxon>Pleosporales</taxon>
        <taxon>Pleosporineae</taxon>
        <taxon>Pleosporaceae</taxon>
        <taxon>Decorospora</taxon>
    </lineage>
</organism>
<accession>A0A6A5KJ91</accession>
<feature type="compositionally biased region" description="Polar residues" evidence="5">
    <location>
        <begin position="1"/>
        <end position="22"/>
    </location>
</feature>
<evidence type="ECO:0000256" key="3">
    <source>
        <dbReference type="ARBA" id="ARBA00022777"/>
    </source>
</evidence>
<dbReference type="PANTHER" id="PTHR12400:SF21">
    <property type="entry name" value="KINASE"/>
    <property type="match status" value="1"/>
</dbReference>
<dbReference type="EMBL" id="ML975264">
    <property type="protein sequence ID" value="KAF1837228.1"/>
    <property type="molecule type" value="Genomic_DNA"/>
</dbReference>
<dbReference type="GO" id="GO:0008440">
    <property type="term" value="F:inositol-1,4,5-trisphosphate 3-kinase activity"/>
    <property type="evidence" value="ECO:0007669"/>
    <property type="project" value="TreeGrafter"/>
</dbReference>
<feature type="region of interest" description="Disordered" evidence="5">
    <location>
        <begin position="166"/>
        <end position="225"/>
    </location>
</feature>
<evidence type="ECO:0000313" key="7">
    <source>
        <dbReference type="Proteomes" id="UP000800040"/>
    </source>
</evidence>
<evidence type="ECO:0000256" key="2">
    <source>
        <dbReference type="ARBA" id="ARBA00022679"/>
    </source>
</evidence>
<feature type="region of interest" description="Disordered" evidence="5">
    <location>
        <begin position="737"/>
        <end position="784"/>
    </location>
</feature>
<feature type="region of interest" description="Disordered" evidence="5">
    <location>
        <begin position="1"/>
        <end position="67"/>
    </location>
</feature>
<proteinExistence type="inferred from homology"/>
<feature type="compositionally biased region" description="Basic and acidic residues" evidence="5">
    <location>
        <begin position="53"/>
        <end position="67"/>
    </location>
</feature>
<feature type="region of interest" description="Disordered" evidence="5">
    <location>
        <begin position="423"/>
        <end position="448"/>
    </location>
</feature>
<feature type="compositionally biased region" description="Polar residues" evidence="5">
    <location>
        <begin position="1171"/>
        <end position="1180"/>
    </location>
</feature>
<gene>
    <name evidence="6" type="ORF">BDW02DRAFT_595735</name>
</gene>
<feature type="compositionally biased region" description="Basic and acidic residues" evidence="5">
    <location>
        <begin position="354"/>
        <end position="363"/>
    </location>
</feature>
<feature type="compositionally biased region" description="Polar residues" evidence="5">
    <location>
        <begin position="83"/>
        <end position="97"/>
    </location>
</feature>
<keyword evidence="2 4" id="KW-0808">Transferase</keyword>
<feature type="compositionally biased region" description="Polar residues" evidence="5">
    <location>
        <begin position="510"/>
        <end position="529"/>
    </location>
</feature>
<feature type="compositionally biased region" description="Basic and acidic residues" evidence="5">
    <location>
        <begin position="262"/>
        <end position="285"/>
    </location>
</feature>
<dbReference type="SUPFAM" id="SSF56104">
    <property type="entry name" value="SAICAR synthase-like"/>
    <property type="match status" value="1"/>
</dbReference>
<sequence length="1301" mass="143371">MSPQPDAQGNTSPPASVRSNNAAHEAPTPSGEHDAVTPKSLSQTGRSRTAPIAHDHNSLWKSSIDRPQLDERDSIFATTYLASDSPISSPRTSARTVDTTDDAPEQSLSEMAAPAPPQRRLMDPPIIRRKHSTLAPAGPVDHHAVLTTRFNPRTAIAASMCLDPSRHSPPPYMSPVDSPVQRPTTPPRPELHATLHDALLDSEERRRNREWREGKPVPFKGTLILDNPAIEPGMEKKIEATLAKTEHPASARSRKASHYLRVFKDGDPTEEPKKRDTKAKERPPGERTLSVLSEERAAKPAATEASALVEQVRRSSRPSSAVQSPLHGPTDSYFVMHSLPRKDADLTPVSDAEGSVRPDETPSKKHQLPWRLLEDIRGYGDLTPGANSGSSFSRSLPTSAVEKIRAHVSTNGAVHHHEDPANYFQAEDGGSAERTPGSEEEEESEREQISSALYFPHRRLKVTEQVTTAPQVEVREVDATQKKASIHKHAGPKGRATEKDVQTPEEVEISLQSQDTNQCLHGDTSTTASVKKDNDQPLTSPVADTVSAESESESLAESTHSLLGYDTSATDDLGTTPTATPHKQEPKAAPAPVTQPPAPLGAVELKPYDHQVGGHSTVYRFSRRAVCKQLNNRENEFYETIERQHPELLEFLPRYIGVLNVTYRKAPKKKKTLKEGTKSDAAPTSASQSEAASRQTSAAPKDKSNGEHPRMVSHSQQIMPVPQVIFENNRHIIPDNLFRLPPRSTTPDPWMRSGSSSSQFHRRNQTGYGLSSTSPTRPSMQHSNSWGVTTINRKLQEEVLRQVFAPPTIHHRPRYHHHGISRKGAAESQQSLVGSAPTIRRNSADVSTLHPPLAEESTRKQVLKAEARRYASGGSADANGSTSVEATNAKVDTLKPLPNTVLRRRHSGSGLTRRPLDIDSGRRHNLEYYEDDGYGGDAEEDVFAMDEDRKAPLNVKEEDRGRHVHGVLPPSGLSSQGPTEGTMLPAPVVTNGASAPVGEEACNPEQAQQQPDERVQHFILLEDLTAGMSKPCVLDLKMGTRQYGVEADEKKQRSQRRKCQMTTSRELGVRVCGMQIWNVKTQSYIFEDKYFGRDLKAGKEFQDALKRFFWDGTGYKAASRHIPVILDKISQLERMIRNLPGYRFYASSLLMLYDRGDGESKEKDAPPFVSNGFSNASSEDVSAAPSGPTSPGQAHLAPKKHPEIKLKIVDFANCVTAEDPLPDDLPCPPQNPDGIDRGYLRGLRSLRLYFQRIWHDINEEWVERGEGEGMARNHHHGPGLGEVGAGWMDDVGNEDTGYVSF</sequence>
<keyword evidence="3 4" id="KW-0418">Kinase</keyword>
<feature type="compositionally biased region" description="Polar residues" evidence="5">
    <location>
        <begin position="567"/>
        <end position="581"/>
    </location>
</feature>
<dbReference type="Proteomes" id="UP000800040">
    <property type="component" value="Unassembled WGS sequence"/>
</dbReference>
<dbReference type="GO" id="GO:0005737">
    <property type="term" value="C:cytoplasm"/>
    <property type="evidence" value="ECO:0007669"/>
    <property type="project" value="TreeGrafter"/>
</dbReference>
<feature type="region of interest" description="Disordered" evidence="5">
    <location>
        <begin position="477"/>
        <end position="599"/>
    </location>
</feature>
<feature type="region of interest" description="Disordered" evidence="5">
    <location>
        <begin position="241"/>
        <end position="369"/>
    </location>
</feature>
<dbReference type="OrthoDB" id="2573163at2759"/>
<reference evidence="6" key="1">
    <citation type="submission" date="2020-01" db="EMBL/GenBank/DDBJ databases">
        <authorList>
            <consortium name="DOE Joint Genome Institute"/>
            <person name="Haridas S."/>
            <person name="Albert R."/>
            <person name="Binder M."/>
            <person name="Bloem J."/>
            <person name="Labutti K."/>
            <person name="Salamov A."/>
            <person name="Andreopoulos B."/>
            <person name="Baker S.E."/>
            <person name="Barry K."/>
            <person name="Bills G."/>
            <person name="Bluhm B.H."/>
            <person name="Cannon C."/>
            <person name="Castanera R."/>
            <person name="Culley D.E."/>
            <person name="Daum C."/>
            <person name="Ezra D."/>
            <person name="Gonzalez J.B."/>
            <person name="Henrissat B."/>
            <person name="Kuo A."/>
            <person name="Liang C."/>
            <person name="Lipzen A."/>
            <person name="Lutzoni F."/>
            <person name="Magnuson J."/>
            <person name="Mondo S."/>
            <person name="Nolan M."/>
            <person name="Ohm R."/>
            <person name="Pangilinan J."/>
            <person name="Park H.-J."/>
            <person name="Ramirez L."/>
            <person name="Alfaro M."/>
            <person name="Sun H."/>
            <person name="Tritt A."/>
            <person name="Yoshinaga Y."/>
            <person name="Zwiers L.-H."/>
            <person name="Turgeon B.G."/>
            <person name="Goodwin S.B."/>
            <person name="Spatafora J.W."/>
            <person name="Crous P.W."/>
            <person name="Grigoriev I.V."/>
        </authorList>
    </citation>
    <scope>NUCLEOTIDE SEQUENCE</scope>
    <source>
        <strain evidence="6">P77</strain>
    </source>
</reference>
<dbReference type="Pfam" id="PF03770">
    <property type="entry name" value="IPK"/>
    <property type="match status" value="1"/>
</dbReference>
<feature type="compositionally biased region" description="Polar residues" evidence="5">
    <location>
        <begin position="743"/>
        <end position="784"/>
    </location>
</feature>
<feature type="compositionally biased region" description="Low complexity" evidence="5">
    <location>
        <begin position="547"/>
        <end position="563"/>
    </location>
</feature>
<feature type="compositionally biased region" description="Basic and acidic residues" evidence="5">
    <location>
        <begin position="700"/>
        <end position="710"/>
    </location>
</feature>
<comment type="similarity">
    <text evidence="1 4">Belongs to the inositol phosphokinase (IPK) family.</text>
</comment>
<evidence type="ECO:0000256" key="5">
    <source>
        <dbReference type="SAM" id="MobiDB-lite"/>
    </source>
</evidence>
<keyword evidence="7" id="KW-1185">Reference proteome</keyword>
<name>A0A6A5KJ91_9PLEO</name>
<dbReference type="EC" id="2.7.-.-" evidence="4"/>
<feature type="region of interest" description="Disordered" evidence="5">
    <location>
        <begin position="666"/>
        <end position="715"/>
    </location>
</feature>
<evidence type="ECO:0000256" key="4">
    <source>
        <dbReference type="RuleBase" id="RU363090"/>
    </source>
</evidence>
<dbReference type="PANTHER" id="PTHR12400">
    <property type="entry name" value="INOSITOL POLYPHOSPHATE KINASE"/>
    <property type="match status" value="1"/>
</dbReference>
<protein>
    <recommendedName>
        <fullName evidence="4">Kinase</fullName>
        <ecNumber evidence="4">2.7.-.-</ecNumber>
    </recommendedName>
</protein>
<dbReference type="GO" id="GO:0032958">
    <property type="term" value="P:inositol phosphate biosynthetic process"/>
    <property type="evidence" value="ECO:0007669"/>
    <property type="project" value="InterPro"/>
</dbReference>
<dbReference type="InterPro" id="IPR005522">
    <property type="entry name" value="IPK"/>
</dbReference>
<feature type="compositionally biased region" description="Basic and acidic residues" evidence="5">
    <location>
        <begin position="189"/>
        <end position="215"/>
    </location>
</feature>
<dbReference type="GO" id="GO:0000824">
    <property type="term" value="F:inositol-1,4,5,6-tetrakisphosphate 3-kinase activity"/>
    <property type="evidence" value="ECO:0007669"/>
    <property type="project" value="TreeGrafter"/>
</dbReference>
<dbReference type="InterPro" id="IPR038286">
    <property type="entry name" value="IPK_sf"/>
</dbReference>
<feature type="region of interest" description="Disordered" evidence="5">
    <location>
        <begin position="83"/>
        <end position="122"/>
    </location>
</feature>
<dbReference type="GO" id="GO:0005634">
    <property type="term" value="C:nucleus"/>
    <property type="evidence" value="ECO:0007669"/>
    <property type="project" value="TreeGrafter"/>
</dbReference>
<feature type="compositionally biased region" description="Polar residues" evidence="5">
    <location>
        <begin position="682"/>
        <end position="698"/>
    </location>
</feature>
<evidence type="ECO:0000313" key="6">
    <source>
        <dbReference type="EMBL" id="KAF1837228.1"/>
    </source>
</evidence>
<dbReference type="GO" id="GO:0046854">
    <property type="term" value="P:phosphatidylinositol phosphate biosynthetic process"/>
    <property type="evidence" value="ECO:0007669"/>
    <property type="project" value="TreeGrafter"/>
</dbReference>
<evidence type="ECO:0000256" key="1">
    <source>
        <dbReference type="ARBA" id="ARBA00007374"/>
    </source>
</evidence>
<feature type="region of interest" description="Disordered" evidence="5">
    <location>
        <begin position="1161"/>
        <end position="1199"/>
    </location>
</feature>